<dbReference type="EC" id="2.2.1.7" evidence="10"/>
<evidence type="ECO:0000256" key="4">
    <source>
        <dbReference type="ARBA" id="ARBA00022679"/>
    </source>
</evidence>
<dbReference type="PANTHER" id="PTHR43322:SF5">
    <property type="entry name" value="1-DEOXY-D-XYLULOSE-5-PHOSPHATE SYNTHASE, CHLOROPLASTIC"/>
    <property type="match status" value="1"/>
</dbReference>
<comment type="subunit">
    <text evidence="3 10">Homodimer.</text>
</comment>
<dbReference type="InterPro" id="IPR020826">
    <property type="entry name" value="Transketolase_BS"/>
</dbReference>
<evidence type="ECO:0000256" key="7">
    <source>
        <dbReference type="ARBA" id="ARBA00022977"/>
    </source>
</evidence>
<dbReference type="HAMAP" id="MF_00315">
    <property type="entry name" value="DXP_synth"/>
    <property type="match status" value="1"/>
</dbReference>
<evidence type="ECO:0000256" key="3">
    <source>
        <dbReference type="ARBA" id="ARBA00011738"/>
    </source>
</evidence>
<evidence type="ECO:0000256" key="1">
    <source>
        <dbReference type="ARBA" id="ARBA00004980"/>
    </source>
</evidence>
<comment type="similarity">
    <text evidence="2 10">Belongs to the transketolase family. DXPS subfamily.</text>
</comment>
<dbReference type="SMART" id="SM00861">
    <property type="entry name" value="Transket_pyr"/>
    <property type="match status" value="1"/>
</dbReference>
<dbReference type="GO" id="GO:0000287">
    <property type="term" value="F:magnesium ion binding"/>
    <property type="evidence" value="ECO:0007669"/>
    <property type="project" value="UniProtKB-UniRule"/>
</dbReference>
<dbReference type="InterPro" id="IPR009014">
    <property type="entry name" value="Transketo_C/PFOR_II"/>
</dbReference>
<comment type="cofactor">
    <cofactor evidence="10">
        <name>Mg(2+)</name>
        <dbReference type="ChEBI" id="CHEBI:18420"/>
    </cofactor>
    <text evidence="10">Binds 1 Mg(2+) ion per subunit.</text>
</comment>
<dbReference type="PANTHER" id="PTHR43322">
    <property type="entry name" value="1-D-DEOXYXYLULOSE 5-PHOSPHATE SYNTHASE-RELATED"/>
    <property type="match status" value="1"/>
</dbReference>
<accession>A0A151B7D2</accession>
<keyword evidence="7 10" id="KW-0784">Thiamine biosynthesis</keyword>
<keyword evidence="8 10" id="KW-0786">Thiamine pyrophosphate</keyword>
<feature type="domain" description="Transketolase-like pyrimidine-binding" evidence="11">
    <location>
        <begin position="315"/>
        <end position="478"/>
    </location>
</feature>
<keyword evidence="6 10" id="KW-0460">Magnesium</keyword>
<comment type="function">
    <text evidence="10">Catalyzes the acyloin condensation reaction between C atoms 2 and 3 of pyruvate and glyceraldehyde 3-phosphate to yield 1-deoxy-D-xylulose-5-phosphate (DXP).</text>
</comment>
<sequence length="621" mass="68632">MKNIIDNFNGPHDVNSMNVNELELFAAEIRQFLIDKVSKTGGHLASNLGVVELTLSLLKVFNMEKDKLIWDVGHQAYVYKILTGRKEQFDTLRCFGGLSGFLKREESKYDQFEAGHSSTSLSAGLGFALARDLKKENYEVISIIGDGALTGGMALEALNDIGYRKTKIVIVLNDNNMSIAENVGGISTYLSKLRVGPKYNKIKNDVNSTLMKIPTVGKGVADSIHRIKNGLKQIVVEKMFFEDIGIKYIGPIDGHNIREMTDVLSMVKNIDGPVLIHTITKKGKGYEFAEKNPNKFHGIGPFDCSSGKVTVSSKNSYSKAFGEEMVRLGEKHKNLVAITAAMPDGTGLNKFSKIYKNRFFDVGIAEQHAVTLAAGMASQGLKPVFAVYSTFLQRAYDQVLHDVCMQNLPVIFAIDRAGIVGEDGETHQGVFDLSYLSHMPNMTILAPKCIDELKTMLNWAVVQDYPIAIRYPRGGDNLNVSLSPLKNFKLGKWEVLYGEGNITLIATGKMVQVAVLVKEKLETMNIQASVINAWSIKPIDKSMIKEIVSKGKTIVTLEDNVIRGGFGSQVLEYVNTINDSCKVINLGFNDEFIPHGKVDLLFKVYELDVQGIVRKIISNLS</sequence>
<dbReference type="GO" id="GO:0005829">
    <property type="term" value="C:cytosol"/>
    <property type="evidence" value="ECO:0007669"/>
    <property type="project" value="TreeGrafter"/>
</dbReference>
<feature type="binding site" evidence="10">
    <location>
        <position position="146"/>
    </location>
    <ligand>
        <name>Mg(2+)</name>
        <dbReference type="ChEBI" id="CHEBI:18420"/>
    </ligand>
</feature>
<feature type="binding site" evidence="10">
    <location>
        <position position="366"/>
    </location>
    <ligand>
        <name>thiamine diphosphate</name>
        <dbReference type="ChEBI" id="CHEBI:58937"/>
    </ligand>
</feature>
<dbReference type="UniPathway" id="UPA00064">
    <property type="reaction ID" value="UER00091"/>
</dbReference>
<feature type="binding site" evidence="10">
    <location>
        <position position="175"/>
    </location>
    <ligand>
        <name>thiamine diphosphate</name>
        <dbReference type="ChEBI" id="CHEBI:58937"/>
    </ligand>
</feature>
<dbReference type="PROSITE" id="PS00802">
    <property type="entry name" value="TRANSKETOLASE_2"/>
    <property type="match status" value="1"/>
</dbReference>
<dbReference type="GO" id="GO:0016114">
    <property type="term" value="P:terpenoid biosynthetic process"/>
    <property type="evidence" value="ECO:0007669"/>
    <property type="project" value="UniProtKB-UniRule"/>
</dbReference>
<dbReference type="NCBIfam" id="NF003933">
    <property type="entry name" value="PRK05444.2-2"/>
    <property type="match status" value="1"/>
</dbReference>
<evidence type="ECO:0000256" key="6">
    <source>
        <dbReference type="ARBA" id="ARBA00022842"/>
    </source>
</evidence>
<dbReference type="AlphaFoldDB" id="A0A151B7D2"/>
<dbReference type="GO" id="GO:0009228">
    <property type="term" value="P:thiamine biosynthetic process"/>
    <property type="evidence" value="ECO:0007669"/>
    <property type="project" value="UniProtKB-UniRule"/>
</dbReference>
<dbReference type="RefSeq" id="WP_066820913.1">
    <property type="nucleotide sequence ID" value="NZ_LTBA01000001.1"/>
</dbReference>
<dbReference type="STRING" id="1121338.CLTEP_00930"/>
<evidence type="ECO:0000256" key="10">
    <source>
        <dbReference type="HAMAP-Rule" id="MF_00315"/>
    </source>
</evidence>
<dbReference type="FunFam" id="3.40.50.970:FF:000005">
    <property type="entry name" value="1-deoxy-D-xylulose-5-phosphate synthase"/>
    <property type="match status" value="1"/>
</dbReference>
<protein>
    <recommendedName>
        <fullName evidence="10">1-deoxy-D-xylulose-5-phosphate synthase</fullName>
        <ecNumber evidence="10">2.2.1.7</ecNumber>
    </recommendedName>
    <alternativeName>
        <fullName evidence="10">1-deoxyxylulose-5-phosphate synthase</fullName>
        <shortName evidence="10">DXP synthase</shortName>
        <shortName evidence="10">DXPS</shortName>
    </alternativeName>
</protein>
<name>A0A151B7D2_9CLOT</name>
<evidence type="ECO:0000256" key="8">
    <source>
        <dbReference type="ARBA" id="ARBA00023052"/>
    </source>
</evidence>
<dbReference type="Pfam" id="PF02780">
    <property type="entry name" value="Transketolase_C"/>
    <property type="match status" value="1"/>
</dbReference>
<keyword evidence="13" id="KW-1185">Reference proteome</keyword>
<comment type="catalytic activity">
    <reaction evidence="10">
        <text>D-glyceraldehyde 3-phosphate + pyruvate + H(+) = 1-deoxy-D-xylulose 5-phosphate + CO2</text>
        <dbReference type="Rhea" id="RHEA:12605"/>
        <dbReference type="ChEBI" id="CHEBI:15361"/>
        <dbReference type="ChEBI" id="CHEBI:15378"/>
        <dbReference type="ChEBI" id="CHEBI:16526"/>
        <dbReference type="ChEBI" id="CHEBI:57792"/>
        <dbReference type="ChEBI" id="CHEBI:59776"/>
        <dbReference type="EC" id="2.2.1.7"/>
    </reaction>
</comment>
<dbReference type="PROSITE" id="PS00801">
    <property type="entry name" value="TRANSKETOLASE_1"/>
    <property type="match status" value="1"/>
</dbReference>
<feature type="binding site" evidence="10">
    <location>
        <position position="175"/>
    </location>
    <ligand>
        <name>Mg(2+)</name>
        <dbReference type="ChEBI" id="CHEBI:18420"/>
    </ligand>
</feature>
<dbReference type="InterPro" id="IPR029061">
    <property type="entry name" value="THDP-binding"/>
</dbReference>
<evidence type="ECO:0000259" key="11">
    <source>
        <dbReference type="SMART" id="SM00861"/>
    </source>
</evidence>
<dbReference type="SUPFAM" id="SSF52518">
    <property type="entry name" value="Thiamin diphosphate-binding fold (THDP-binding)"/>
    <property type="match status" value="2"/>
</dbReference>
<comment type="cofactor">
    <cofactor evidence="10">
        <name>thiamine diphosphate</name>
        <dbReference type="ChEBI" id="CHEBI:58937"/>
    </cofactor>
    <text evidence="10">Binds 1 thiamine pyrophosphate per subunit.</text>
</comment>
<dbReference type="GO" id="GO:0019288">
    <property type="term" value="P:isopentenyl diphosphate biosynthetic process, methylerythritol 4-phosphate pathway"/>
    <property type="evidence" value="ECO:0007669"/>
    <property type="project" value="TreeGrafter"/>
</dbReference>
<dbReference type="Gene3D" id="3.40.50.970">
    <property type="match status" value="2"/>
</dbReference>
<feature type="binding site" evidence="10">
    <location>
        <position position="74"/>
    </location>
    <ligand>
        <name>thiamine diphosphate</name>
        <dbReference type="ChEBI" id="CHEBI:58937"/>
    </ligand>
</feature>
<dbReference type="InterPro" id="IPR005475">
    <property type="entry name" value="Transketolase-like_Pyr-bd"/>
</dbReference>
<evidence type="ECO:0000256" key="2">
    <source>
        <dbReference type="ARBA" id="ARBA00011081"/>
    </source>
</evidence>
<evidence type="ECO:0000256" key="5">
    <source>
        <dbReference type="ARBA" id="ARBA00022723"/>
    </source>
</evidence>
<dbReference type="NCBIfam" id="TIGR00204">
    <property type="entry name" value="dxs"/>
    <property type="match status" value="1"/>
</dbReference>
<feature type="binding site" evidence="10">
    <location>
        <position position="286"/>
    </location>
    <ligand>
        <name>thiamine diphosphate</name>
        <dbReference type="ChEBI" id="CHEBI:58937"/>
    </ligand>
</feature>
<proteinExistence type="inferred from homology"/>
<dbReference type="InterPro" id="IPR005477">
    <property type="entry name" value="Dxylulose-5-P_synthase"/>
</dbReference>
<evidence type="ECO:0000256" key="9">
    <source>
        <dbReference type="ARBA" id="ARBA00023229"/>
    </source>
</evidence>
<dbReference type="PATRIC" id="fig|1121338.3.peg.95"/>
<evidence type="ECO:0000313" key="12">
    <source>
        <dbReference type="EMBL" id="KYH35700.1"/>
    </source>
</evidence>
<feature type="binding site" evidence="10">
    <location>
        <begin position="115"/>
        <end position="117"/>
    </location>
    <ligand>
        <name>thiamine diphosphate</name>
        <dbReference type="ChEBI" id="CHEBI:58937"/>
    </ligand>
</feature>
<dbReference type="CDD" id="cd07033">
    <property type="entry name" value="TPP_PYR_DXS_TK_like"/>
    <property type="match status" value="1"/>
</dbReference>
<keyword evidence="9 10" id="KW-0414">Isoprene biosynthesis</keyword>
<reference evidence="12 13" key="1">
    <citation type="submission" date="2016-02" db="EMBL/GenBank/DDBJ databases">
        <title>Genome sequence of Clostridium tepidiprofundi DSM 19306.</title>
        <authorList>
            <person name="Poehlein A."/>
            <person name="Daniel R."/>
        </authorList>
    </citation>
    <scope>NUCLEOTIDE SEQUENCE [LARGE SCALE GENOMIC DNA]</scope>
    <source>
        <strain evidence="12 13">DSM 19306</strain>
    </source>
</reference>
<dbReference type="GO" id="GO:0030976">
    <property type="term" value="F:thiamine pyrophosphate binding"/>
    <property type="evidence" value="ECO:0007669"/>
    <property type="project" value="UniProtKB-UniRule"/>
</dbReference>
<keyword evidence="5 10" id="KW-0479">Metal-binding</keyword>
<dbReference type="Pfam" id="PF13292">
    <property type="entry name" value="DXP_synthase_N"/>
    <property type="match status" value="1"/>
</dbReference>
<dbReference type="InterPro" id="IPR049557">
    <property type="entry name" value="Transketolase_CS"/>
</dbReference>
<keyword evidence="4 10" id="KW-0808">Transferase</keyword>
<organism evidence="12 13">
    <name type="scientific">Clostridium tepidiprofundi DSM 19306</name>
    <dbReference type="NCBI Taxonomy" id="1121338"/>
    <lineage>
        <taxon>Bacteria</taxon>
        <taxon>Bacillati</taxon>
        <taxon>Bacillota</taxon>
        <taxon>Clostridia</taxon>
        <taxon>Eubacteriales</taxon>
        <taxon>Clostridiaceae</taxon>
        <taxon>Clostridium</taxon>
    </lineage>
</organism>
<comment type="caution">
    <text evidence="12">The sequence shown here is derived from an EMBL/GenBank/DDBJ whole genome shotgun (WGS) entry which is preliminary data.</text>
</comment>
<dbReference type="CDD" id="cd02007">
    <property type="entry name" value="TPP_DXS"/>
    <property type="match status" value="1"/>
</dbReference>
<dbReference type="EMBL" id="LTBA01000001">
    <property type="protein sequence ID" value="KYH35700.1"/>
    <property type="molecule type" value="Genomic_DNA"/>
</dbReference>
<dbReference type="OrthoDB" id="9803371at2"/>
<dbReference type="Proteomes" id="UP000075531">
    <property type="component" value="Unassembled WGS sequence"/>
</dbReference>
<dbReference type="Gene3D" id="3.40.50.920">
    <property type="match status" value="1"/>
</dbReference>
<feature type="binding site" evidence="10">
    <location>
        <begin position="147"/>
        <end position="148"/>
    </location>
    <ligand>
        <name>thiamine diphosphate</name>
        <dbReference type="ChEBI" id="CHEBI:58937"/>
    </ligand>
</feature>
<comment type="pathway">
    <text evidence="1 10">Metabolic intermediate biosynthesis; 1-deoxy-D-xylulose 5-phosphate biosynthesis; 1-deoxy-D-xylulose 5-phosphate from D-glyceraldehyde 3-phosphate and pyruvate: step 1/1.</text>
</comment>
<evidence type="ECO:0000313" key="13">
    <source>
        <dbReference type="Proteomes" id="UP000075531"/>
    </source>
</evidence>
<dbReference type="Pfam" id="PF02779">
    <property type="entry name" value="Transket_pyr"/>
    <property type="match status" value="1"/>
</dbReference>
<dbReference type="GO" id="GO:0008661">
    <property type="term" value="F:1-deoxy-D-xylulose-5-phosphate synthase activity"/>
    <property type="evidence" value="ECO:0007669"/>
    <property type="project" value="UniProtKB-UniRule"/>
</dbReference>
<gene>
    <name evidence="12" type="primary">dxs_1</name>
    <name evidence="10" type="synonym">dxs</name>
    <name evidence="12" type="ORF">CLTEP_00930</name>
</gene>
<dbReference type="SUPFAM" id="SSF52922">
    <property type="entry name" value="TK C-terminal domain-like"/>
    <property type="match status" value="1"/>
</dbReference>
<dbReference type="InterPro" id="IPR033248">
    <property type="entry name" value="Transketolase_C"/>
</dbReference>